<organism evidence="2 3">
    <name type="scientific">Mesorhizobium muleiense</name>
    <dbReference type="NCBI Taxonomy" id="1004279"/>
    <lineage>
        <taxon>Bacteria</taxon>
        <taxon>Pseudomonadati</taxon>
        <taxon>Pseudomonadota</taxon>
        <taxon>Alphaproteobacteria</taxon>
        <taxon>Hyphomicrobiales</taxon>
        <taxon>Phyllobacteriaceae</taxon>
        <taxon>Mesorhizobium</taxon>
    </lineage>
</organism>
<accession>A0A1G8LEH9</accession>
<evidence type="ECO:0008006" key="4">
    <source>
        <dbReference type="Google" id="ProtNLM"/>
    </source>
</evidence>
<feature type="compositionally biased region" description="Polar residues" evidence="1">
    <location>
        <begin position="225"/>
        <end position="235"/>
    </location>
</feature>
<proteinExistence type="predicted"/>
<reference evidence="3" key="1">
    <citation type="submission" date="2016-10" db="EMBL/GenBank/DDBJ databases">
        <authorList>
            <person name="Varghese N."/>
            <person name="Submissions S."/>
        </authorList>
    </citation>
    <scope>NUCLEOTIDE SEQUENCE [LARGE SCALE GENOMIC DNA]</scope>
    <source>
        <strain evidence="3">CGMCC 1.11022</strain>
    </source>
</reference>
<dbReference type="Pfam" id="PF11300">
    <property type="entry name" value="DUF3102"/>
    <property type="match status" value="1"/>
</dbReference>
<protein>
    <recommendedName>
        <fullName evidence="4">DUF3102 domain-containing protein</fullName>
    </recommendedName>
</protein>
<name>A0A1G8LEH9_9HYPH</name>
<dbReference type="InterPro" id="IPR021451">
    <property type="entry name" value="DUF3102"/>
</dbReference>
<gene>
    <name evidence="2" type="ORF">SAMN05428953_102211</name>
</gene>
<dbReference type="EMBL" id="FNEE01000002">
    <property type="protein sequence ID" value="SDI53640.1"/>
    <property type="molecule type" value="Genomic_DNA"/>
</dbReference>
<dbReference type="Proteomes" id="UP000198894">
    <property type="component" value="Unassembled WGS sequence"/>
</dbReference>
<dbReference type="RefSeq" id="WP_091591134.1">
    <property type="nucleotide sequence ID" value="NZ_FNEE01000002.1"/>
</dbReference>
<keyword evidence="3" id="KW-1185">Reference proteome</keyword>
<dbReference type="AlphaFoldDB" id="A0A1G8LEH9"/>
<evidence type="ECO:0000313" key="2">
    <source>
        <dbReference type="EMBL" id="SDI53640.1"/>
    </source>
</evidence>
<evidence type="ECO:0000313" key="3">
    <source>
        <dbReference type="Proteomes" id="UP000198894"/>
    </source>
</evidence>
<feature type="region of interest" description="Disordered" evidence="1">
    <location>
        <begin position="201"/>
        <end position="235"/>
    </location>
</feature>
<evidence type="ECO:0000256" key="1">
    <source>
        <dbReference type="SAM" id="MobiDB-lite"/>
    </source>
</evidence>
<sequence length="235" mass="26768">MNDESNRLPVLAAEIRRAHADVQEAAKTAAQCAIDAGHALIEAKALVKHGEWLPWLREQCALAERTAQLYMKIAKSGNPPEIVAALGLQAASAEFEKIFDPGYKPFCHCTEQGKREWYLFILFLAQEWHWYPDGAAQHVEYLSQKQFLSPCDWLTGDGPKWRKPWGMREPSAEFIASWRSFLATSQHLMTIEEIDREIEAIHNRVGPTPPTPRKRRRRKSATVADLNNRSVHNSD</sequence>